<dbReference type="EMBL" id="LN483076">
    <property type="protein sequence ID" value="CEA04948.1"/>
    <property type="molecule type" value="Genomic_DNA"/>
</dbReference>
<keyword evidence="1" id="KW-0472">Membrane</keyword>
<evidence type="ECO:0008006" key="3">
    <source>
        <dbReference type="Google" id="ProtNLM"/>
    </source>
</evidence>
<keyword evidence="1" id="KW-1133">Transmembrane helix</keyword>
<dbReference type="Pfam" id="PF15980">
    <property type="entry name" value="ComGF"/>
    <property type="match status" value="1"/>
</dbReference>
<gene>
    <name evidence="2" type="ORF">BN1050_02223</name>
</gene>
<dbReference type="NCBIfam" id="NF041002">
    <property type="entry name" value="pilin_ComGF"/>
    <property type="match status" value="1"/>
</dbReference>
<feature type="transmembrane region" description="Helical" evidence="1">
    <location>
        <begin position="12"/>
        <end position="36"/>
    </location>
</feature>
<evidence type="ECO:0000256" key="1">
    <source>
        <dbReference type="SAM" id="Phobius"/>
    </source>
</evidence>
<reference evidence="2" key="1">
    <citation type="submission" date="2014-07" db="EMBL/GenBank/DDBJ databases">
        <authorList>
            <person name="Urmite Genomes Urmite Genomes"/>
        </authorList>
    </citation>
    <scope>NUCLEOTIDE SEQUENCE</scope>
    <source>
        <strain evidence="2">13S34_air</strain>
    </source>
</reference>
<dbReference type="HOGENOM" id="CLU_126422_3_0_9"/>
<keyword evidence="1" id="KW-0812">Transmembrane</keyword>
<dbReference type="InterPro" id="IPR016977">
    <property type="entry name" value="ComGF"/>
</dbReference>
<organism evidence="2">
    <name type="scientific">Metalysinibacillus saudimassiliensis</name>
    <dbReference type="NCBI Taxonomy" id="1461583"/>
    <lineage>
        <taxon>Bacteria</taxon>
        <taxon>Bacillati</taxon>
        <taxon>Bacillota</taxon>
        <taxon>Bacilli</taxon>
        <taxon>Bacillales</taxon>
        <taxon>Caryophanaceae</taxon>
        <taxon>Metalysinibacillus</taxon>
    </lineage>
</organism>
<accession>A0A078MC11</accession>
<name>A0A078MC11_9BACL</name>
<dbReference type="PATRIC" id="fig|1461583.4.peg.2141"/>
<proteinExistence type="predicted"/>
<evidence type="ECO:0000313" key="2">
    <source>
        <dbReference type="EMBL" id="CEA04948.1"/>
    </source>
</evidence>
<protein>
    <recommendedName>
        <fullName evidence="3">Competence protein ComGF</fullName>
    </recommendedName>
</protein>
<dbReference type="AlphaFoldDB" id="A0A078MC11"/>
<sequence>MRQLNERGYTFIEAMAQLVVFTVFAGVLAFCMHYLYQFTHSAYAKEETEWELFVQYFETYLYDVVEVHTAYGHRGIQLEMDFNTVTFETSGQVIRKQVDNKGHEPALMRVQDSYYSYDGQMITIQVTFLSGLTKERSWYVAK</sequence>